<dbReference type="RefSeq" id="XP_013089831.2">
    <property type="nucleotide sequence ID" value="XM_013234377.2"/>
</dbReference>
<dbReference type="InterPro" id="IPR016186">
    <property type="entry name" value="C-type_lectin-like/link_sf"/>
</dbReference>
<sequence>MADIYKPSLNKKMFSFLVVLVSALQVVSCIDDSLLQCNSSCAVYDFKYFVDKLLQQERELSTYQSLTNCSAVALQAQIEAVEDLAFYPPLIYGGKKYLIAQLFFQTQSSRVAITRCGAFGGYLAEIDDTDEYAALKTFIDSTPNVNMIMISGSDAATKGTLLFQRTGQPVPVIAWAPNEPNLIEEENCLYLWRDFDNLMMDDACEYIPFDTTFMCEIPI</sequence>
<dbReference type="GeneID" id="106073748"/>
<feature type="chain" id="PRO_5040771093" evidence="1">
    <location>
        <begin position="30"/>
        <end position="219"/>
    </location>
</feature>
<evidence type="ECO:0000313" key="2">
    <source>
        <dbReference type="Proteomes" id="UP001165740"/>
    </source>
</evidence>
<dbReference type="Proteomes" id="UP001165740">
    <property type="component" value="Chromosome 11"/>
</dbReference>
<reference evidence="3" key="1">
    <citation type="submission" date="2025-08" db="UniProtKB">
        <authorList>
            <consortium name="RefSeq"/>
        </authorList>
    </citation>
    <scope>IDENTIFICATION</scope>
</reference>
<dbReference type="KEGG" id="bgt:106073748"/>
<protein>
    <submittedName>
        <fullName evidence="3">Uncharacterized protein LOC106073748</fullName>
    </submittedName>
</protein>
<dbReference type="SUPFAM" id="SSF56436">
    <property type="entry name" value="C-type lectin-like"/>
    <property type="match status" value="1"/>
</dbReference>
<organism evidence="2 3">
    <name type="scientific">Biomphalaria glabrata</name>
    <name type="common">Bloodfluke planorb</name>
    <name type="synonym">Freshwater snail</name>
    <dbReference type="NCBI Taxonomy" id="6526"/>
    <lineage>
        <taxon>Eukaryota</taxon>
        <taxon>Metazoa</taxon>
        <taxon>Spiralia</taxon>
        <taxon>Lophotrochozoa</taxon>
        <taxon>Mollusca</taxon>
        <taxon>Gastropoda</taxon>
        <taxon>Heterobranchia</taxon>
        <taxon>Euthyneura</taxon>
        <taxon>Panpulmonata</taxon>
        <taxon>Hygrophila</taxon>
        <taxon>Lymnaeoidea</taxon>
        <taxon>Planorbidae</taxon>
        <taxon>Biomphalaria</taxon>
    </lineage>
</organism>
<dbReference type="Gene3D" id="3.10.100.10">
    <property type="entry name" value="Mannose-Binding Protein A, subunit A"/>
    <property type="match status" value="1"/>
</dbReference>
<dbReference type="OrthoDB" id="6143316at2759"/>
<keyword evidence="1" id="KW-0732">Signal</keyword>
<gene>
    <name evidence="3" type="primary">LOC106073748</name>
</gene>
<dbReference type="CDD" id="cd00037">
    <property type="entry name" value="CLECT"/>
    <property type="match status" value="1"/>
</dbReference>
<dbReference type="InterPro" id="IPR016187">
    <property type="entry name" value="CTDL_fold"/>
</dbReference>
<proteinExistence type="predicted"/>
<evidence type="ECO:0000256" key="1">
    <source>
        <dbReference type="SAM" id="SignalP"/>
    </source>
</evidence>
<evidence type="ECO:0000313" key="3">
    <source>
        <dbReference type="RefSeq" id="XP_013089831.2"/>
    </source>
</evidence>
<feature type="signal peptide" evidence="1">
    <location>
        <begin position="1"/>
        <end position="29"/>
    </location>
</feature>
<name>A0A9U8EJ57_BIOGL</name>
<dbReference type="AlphaFoldDB" id="A0A9U8EJ57"/>
<accession>A0A9U8EJ57</accession>
<keyword evidence="2" id="KW-1185">Reference proteome</keyword>